<proteinExistence type="predicted"/>
<reference evidence="2 3" key="1">
    <citation type="journal article" date="2021" name="Nat. Commun.">
        <title>Incipient diploidization of the medicinal plant Perilla within 10,000 years.</title>
        <authorList>
            <person name="Zhang Y."/>
            <person name="Shen Q."/>
            <person name="Leng L."/>
            <person name="Zhang D."/>
            <person name="Chen S."/>
            <person name="Shi Y."/>
            <person name="Ning Z."/>
            <person name="Chen S."/>
        </authorList>
    </citation>
    <scope>NUCLEOTIDE SEQUENCE [LARGE SCALE GENOMIC DNA]</scope>
    <source>
        <strain evidence="3">cv. PC099</strain>
    </source>
</reference>
<dbReference type="AlphaFoldDB" id="A0AAD4P7M3"/>
<dbReference type="Proteomes" id="UP001190926">
    <property type="component" value="Unassembled WGS sequence"/>
</dbReference>
<dbReference type="PANTHER" id="PTHR31198:SF1">
    <property type="entry name" value="CENTROSOMAL AT-AC SPLICING FACTOR"/>
    <property type="match status" value="1"/>
</dbReference>
<accession>A0AAD4P7M3</accession>
<dbReference type="InterPro" id="IPR028015">
    <property type="entry name" value="CCDC84-like"/>
</dbReference>
<dbReference type="PANTHER" id="PTHR31198">
    <property type="entry name" value="COILED-COIL DOMAIN-CONTAINING PROTEIN 84"/>
    <property type="match status" value="1"/>
</dbReference>
<organism evidence="2 3">
    <name type="scientific">Perilla frutescens var. hirtella</name>
    <name type="common">Perilla citriodora</name>
    <name type="synonym">Perilla setoyensis</name>
    <dbReference type="NCBI Taxonomy" id="608512"/>
    <lineage>
        <taxon>Eukaryota</taxon>
        <taxon>Viridiplantae</taxon>
        <taxon>Streptophyta</taxon>
        <taxon>Embryophyta</taxon>
        <taxon>Tracheophyta</taxon>
        <taxon>Spermatophyta</taxon>
        <taxon>Magnoliopsida</taxon>
        <taxon>eudicotyledons</taxon>
        <taxon>Gunneridae</taxon>
        <taxon>Pentapetalae</taxon>
        <taxon>asterids</taxon>
        <taxon>lamiids</taxon>
        <taxon>Lamiales</taxon>
        <taxon>Lamiaceae</taxon>
        <taxon>Nepetoideae</taxon>
        <taxon>Elsholtzieae</taxon>
        <taxon>Perilla</taxon>
    </lineage>
</organism>
<comment type="caution">
    <text evidence="2">The sequence shown here is derived from an EMBL/GenBank/DDBJ whole genome shotgun (WGS) entry which is preliminary data.</text>
</comment>
<evidence type="ECO:0000313" key="3">
    <source>
        <dbReference type="Proteomes" id="UP001190926"/>
    </source>
</evidence>
<dbReference type="Pfam" id="PF14968">
    <property type="entry name" value="CCDC84"/>
    <property type="match status" value="1"/>
</dbReference>
<name>A0AAD4P7M3_PERFH</name>
<gene>
    <name evidence="2" type="ORF">C2S53_013492</name>
</gene>
<dbReference type="EMBL" id="SDAM02000119">
    <property type="protein sequence ID" value="KAH6828925.1"/>
    <property type="molecule type" value="Genomic_DNA"/>
</dbReference>
<protein>
    <submittedName>
        <fullName evidence="2">Uncharacterized protein</fullName>
    </submittedName>
</protein>
<evidence type="ECO:0000256" key="1">
    <source>
        <dbReference type="SAM" id="MobiDB-lite"/>
    </source>
</evidence>
<sequence>MTLEGNVHTVAPPPWLDSTKGDQFNPARRLEMKETVSSRAGKSKLNPKRVGAALAERRKLDLEMERRGE</sequence>
<evidence type="ECO:0000313" key="2">
    <source>
        <dbReference type="EMBL" id="KAH6828925.1"/>
    </source>
</evidence>
<feature type="region of interest" description="Disordered" evidence="1">
    <location>
        <begin position="32"/>
        <end position="51"/>
    </location>
</feature>
<feature type="region of interest" description="Disordered" evidence="1">
    <location>
        <begin position="1"/>
        <end position="25"/>
    </location>
</feature>
<keyword evidence="3" id="KW-1185">Reference proteome</keyword>